<evidence type="ECO:0008006" key="5">
    <source>
        <dbReference type="Google" id="ProtNLM"/>
    </source>
</evidence>
<dbReference type="PROSITE" id="PS51257">
    <property type="entry name" value="PROKAR_LIPOPROTEIN"/>
    <property type="match status" value="1"/>
</dbReference>
<sequence length="332" mass="38567">MIRLCMKSVCFVLGMHRSGTSALAGTLSIIGCDFGSKLTKPLKENPKGFFENIYSQLLDKDMMHDNGFTWDTYTMTVDDIPKEKQIEYIKRAEEILISEFANADKIAIKDPRICILFPIWEQACKNLGIDIKVIIPYRNPTEVAMSLETRNKFSHQKSYLVWAHHFLMAELQSRDYSRIFTSFDSLVTDTDKMLEVLSQFLDISITDEMRAKIDDFLDKDIKNNNQPIESFTKKTPRFLQLMVKAIREKDFENTKLFDAIRRELAMSVEMFQHQEFMQANTELNTKVKQLMQSNQNIQKDYQKLQTELESLKATIAAIEAQAYVIDKIFADK</sequence>
<protein>
    <recommendedName>
        <fullName evidence="5">Sulfotransferase domain-containing protein</fullName>
    </recommendedName>
</protein>
<dbReference type="InterPro" id="IPR014556">
    <property type="entry name" value="UCP029407"/>
</dbReference>
<keyword evidence="1" id="KW-0175">Coiled coil</keyword>
<proteinExistence type="predicted"/>
<dbReference type="Proteomes" id="UP001628164">
    <property type="component" value="Unassembled WGS sequence"/>
</dbReference>
<dbReference type="EMBL" id="BTHG01000010">
    <property type="protein sequence ID" value="GMN90440.1"/>
    <property type="molecule type" value="Genomic_DNA"/>
</dbReference>
<keyword evidence="2" id="KW-0732">Signal</keyword>
<evidence type="ECO:0000256" key="1">
    <source>
        <dbReference type="SAM" id="Coils"/>
    </source>
</evidence>
<accession>A0ABQ6PHL9</accession>
<evidence type="ECO:0000256" key="2">
    <source>
        <dbReference type="SAM" id="SignalP"/>
    </source>
</evidence>
<comment type="caution">
    <text evidence="3">The sequence shown here is derived from an EMBL/GenBank/DDBJ whole genome shotgun (WGS) entry which is preliminary data.</text>
</comment>
<dbReference type="Gene3D" id="3.40.50.300">
    <property type="entry name" value="P-loop containing nucleotide triphosphate hydrolases"/>
    <property type="match status" value="1"/>
</dbReference>
<reference evidence="3 4" key="1">
    <citation type="journal article" date="2024" name="Dis. Aquat. Organ.">
        <title>Francisella sciaenopsi sp. nov. isolated from diseased red drum Sciaenops ocellatus in Florida, USA.</title>
        <authorList>
            <person name="Kawahara M."/>
            <person name="Cody T.T."/>
            <person name="Yanong R.P.E."/>
            <person name="Henderson E."/>
            <person name="Yazdi Z."/>
            <person name="Soto E."/>
        </authorList>
    </citation>
    <scope>NUCLEOTIDE SEQUENCE [LARGE SCALE GENOMIC DNA]</scope>
    <source>
        <strain evidence="3 4">R22-20-7</strain>
    </source>
</reference>
<organism evidence="3 4">
    <name type="scientific">Francisella sciaenopsi</name>
    <dbReference type="NCBI Taxonomy" id="3055034"/>
    <lineage>
        <taxon>Bacteria</taxon>
        <taxon>Pseudomonadati</taxon>
        <taxon>Pseudomonadota</taxon>
        <taxon>Gammaproteobacteria</taxon>
        <taxon>Thiotrichales</taxon>
        <taxon>Francisellaceae</taxon>
        <taxon>Francisella</taxon>
    </lineage>
</organism>
<keyword evidence="4" id="KW-1185">Reference proteome</keyword>
<evidence type="ECO:0000313" key="3">
    <source>
        <dbReference type="EMBL" id="GMN90440.1"/>
    </source>
</evidence>
<evidence type="ECO:0000313" key="4">
    <source>
        <dbReference type="Proteomes" id="UP001628164"/>
    </source>
</evidence>
<dbReference type="InterPro" id="IPR027417">
    <property type="entry name" value="P-loop_NTPase"/>
</dbReference>
<feature type="signal peptide" evidence="2">
    <location>
        <begin position="1"/>
        <end position="24"/>
    </location>
</feature>
<feature type="chain" id="PRO_5046850870" description="Sulfotransferase domain-containing protein" evidence="2">
    <location>
        <begin position="25"/>
        <end position="332"/>
    </location>
</feature>
<dbReference type="PIRSF" id="PIRSF029407">
    <property type="entry name" value="UCP029407"/>
    <property type="match status" value="1"/>
</dbReference>
<gene>
    <name evidence="3" type="ORF">fsci_19280</name>
</gene>
<name>A0ABQ6PHL9_9GAMM</name>
<feature type="coiled-coil region" evidence="1">
    <location>
        <begin position="280"/>
        <end position="321"/>
    </location>
</feature>
<dbReference type="SUPFAM" id="SSF52540">
    <property type="entry name" value="P-loop containing nucleoside triphosphate hydrolases"/>
    <property type="match status" value="1"/>
</dbReference>